<organism evidence="9 10">
    <name type="scientific">Caligus rogercresseyi</name>
    <name type="common">Sea louse</name>
    <dbReference type="NCBI Taxonomy" id="217165"/>
    <lineage>
        <taxon>Eukaryota</taxon>
        <taxon>Metazoa</taxon>
        <taxon>Ecdysozoa</taxon>
        <taxon>Arthropoda</taxon>
        <taxon>Crustacea</taxon>
        <taxon>Multicrustacea</taxon>
        <taxon>Hexanauplia</taxon>
        <taxon>Copepoda</taxon>
        <taxon>Siphonostomatoida</taxon>
        <taxon>Caligidae</taxon>
        <taxon>Caligus</taxon>
    </lineage>
</organism>
<sequence>MLLRSLGFLTLCVYSLAQDNFKCPDEFEGYYPICTAVISTGSALRVNPNQTFTTENCDYIYNINCGNRTELEAPISAPNCPRLYGTFSDPEDCSAFYNCRDGAANRYSCAPGLSYDQRDRVCKWSDEVPDCRIVVEEEGGFVCPKDSGIGIFTKHAHPEDCRQYFVCISGVPREYGCPLGTVFKVGIDSADGKCSDPTEVPECSNYYGDLDFDKQELVRAGVDPEAVGLNEVSQTRTRVNRPNSKLNKKPEKSSPKAPSKKEETPKSFDRPSRLRTALPPSSRKSPKPLPLFPSLLAGPPSTAAPAPPVDPKQRLQVLPHDPRPSPSRPRPTAAPAQPTTPVSSLAGTSSPKDSFDKQPAKVKAGEDYYYYYYYYDDEEDAPASSS</sequence>
<dbReference type="Pfam" id="PF01607">
    <property type="entry name" value="CBM_14"/>
    <property type="match status" value="2"/>
</dbReference>
<feature type="signal peptide" evidence="7">
    <location>
        <begin position="1"/>
        <end position="17"/>
    </location>
</feature>
<evidence type="ECO:0000256" key="5">
    <source>
        <dbReference type="ARBA" id="ARBA00023180"/>
    </source>
</evidence>
<dbReference type="SMART" id="SM00494">
    <property type="entry name" value="ChtBD2"/>
    <property type="match status" value="2"/>
</dbReference>
<feature type="region of interest" description="Disordered" evidence="6">
    <location>
        <begin position="228"/>
        <end position="360"/>
    </location>
</feature>
<evidence type="ECO:0000256" key="3">
    <source>
        <dbReference type="ARBA" id="ARBA00022737"/>
    </source>
</evidence>
<dbReference type="InterPro" id="IPR002557">
    <property type="entry name" value="Chitin-bd_dom"/>
</dbReference>
<dbReference type="PROSITE" id="PS50940">
    <property type="entry name" value="CHIT_BIND_II"/>
    <property type="match status" value="2"/>
</dbReference>
<proteinExistence type="predicted"/>
<dbReference type="AlphaFoldDB" id="A0A7T8QTH3"/>
<dbReference type="InterPro" id="IPR051940">
    <property type="entry name" value="Chitin_bind-dev_reg"/>
</dbReference>
<keyword evidence="3" id="KW-0677">Repeat</keyword>
<accession>A0A7T8QTH3</accession>
<dbReference type="Gene3D" id="2.170.140.10">
    <property type="entry name" value="Chitin binding domain"/>
    <property type="match status" value="2"/>
</dbReference>
<evidence type="ECO:0000256" key="2">
    <source>
        <dbReference type="ARBA" id="ARBA00022729"/>
    </source>
</evidence>
<evidence type="ECO:0000256" key="1">
    <source>
        <dbReference type="ARBA" id="ARBA00022669"/>
    </source>
</evidence>
<dbReference type="Proteomes" id="UP000595437">
    <property type="component" value="Chromosome 5"/>
</dbReference>
<reference evidence="10" key="1">
    <citation type="submission" date="2021-01" db="EMBL/GenBank/DDBJ databases">
        <title>Caligus Genome Assembly.</title>
        <authorList>
            <person name="Gallardo-Escarate C."/>
        </authorList>
    </citation>
    <scope>NUCLEOTIDE SEQUENCE [LARGE SCALE GENOMIC DNA]</scope>
</reference>
<protein>
    <recommendedName>
        <fullName evidence="8">Chitin-binding type-2 domain-containing protein</fullName>
    </recommendedName>
</protein>
<dbReference type="PANTHER" id="PTHR23301:SF100">
    <property type="entry name" value="GASP, ISOFORM A"/>
    <property type="match status" value="1"/>
</dbReference>
<evidence type="ECO:0000256" key="4">
    <source>
        <dbReference type="ARBA" id="ARBA00023157"/>
    </source>
</evidence>
<keyword evidence="4" id="KW-1015">Disulfide bond</keyword>
<dbReference type="GO" id="GO:0008061">
    <property type="term" value="F:chitin binding"/>
    <property type="evidence" value="ECO:0007669"/>
    <property type="project" value="UniProtKB-KW"/>
</dbReference>
<dbReference type="PANTHER" id="PTHR23301">
    <property type="entry name" value="CHITIN BINDING PERITROPHIN-A"/>
    <property type="match status" value="1"/>
</dbReference>
<dbReference type="OrthoDB" id="8173020at2759"/>
<keyword evidence="2 7" id="KW-0732">Signal</keyword>
<name>A0A7T8QTH3_CALRO</name>
<keyword evidence="10" id="KW-1185">Reference proteome</keyword>
<keyword evidence="1" id="KW-0147">Chitin-binding</keyword>
<feature type="domain" description="Chitin-binding type-2" evidence="8">
    <location>
        <begin position="77"/>
        <end position="133"/>
    </location>
</feature>
<dbReference type="GO" id="GO:0005576">
    <property type="term" value="C:extracellular region"/>
    <property type="evidence" value="ECO:0007669"/>
    <property type="project" value="InterPro"/>
</dbReference>
<feature type="compositionally biased region" description="Basic and acidic residues" evidence="6">
    <location>
        <begin position="248"/>
        <end position="272"/>
    </location>
</feature>
<dbReference type="EMBL" id="CP045894">
    <property type="protein sequence ID" value="QQP54501.1"/>
    <property type="molecule type" value="Genomic_DNA"/>
</dbReference>
<dbReference type="SUPFAM" id="SSF57625">
    <property type="entry name" value="Invertebrate chitin-binding proteins"/>
    <property type="match status" value="2"/>
</dbReference>
<evidence type="ECO:0000256" key="7">
    <source>
        <dbReference type="SAM" id="SignalP"/>
    </source>
</evidence>
<evidence type="ECO:0000259" key="8">
    <source>
        <dbReference type="PROSITE" id="PS50940"/>
    </source>
</evidence>
<gene>
    <name evidence="9" type="ORF">FKW44_007351</name>
</gene>
<feature type="compositionally biased region" description="Polar residues" evidence="6">
    <location>
        <begin position="231"/>
        <end position="245"/>
    </location>
</feature>
<evidence type="ECO:0000313" key="10">
    <source>
        <dbReference type="Proteomes" id="UP000595437"/>
    </source>
</evidence>
<feature type="compositionally biased region" description="Low complexity" evidence="6">
    <location>
        <begin position="330"/>
        <end position="343"/>
    </location>
</feature>
<keyword evidence="5" id="KW-0325">Glycoprotein</keyword>
<feature type="chain" id="PRO_5030890100" description="Chitin-binding type-2 domain-containing protein" evidence="7">
    <location>
        <begin position="18"/>
        <end position="386"/>
    </location>
</feature>
<feature type="domain" description="Chitin-binding type-2" evidence="8">
    <location>
        <begin position="140"/>
        <end position="205"/>
    </location>
</feature>
<evidence type="ECO:0000256" key="6">
    <source>
        <dbReference type="SAM" id="MobiDB-lite"/>
    </source>
</evidence>
<evidence type="ECO:0000313" key="9">
    <source>
        <dbReference type="EMBL" id="QQP54501.1"/>
    </source>
</evidence>
<feature type="compositionally biased region" description="Low complexity" evidence="6">
    <location>
        <begin position="292"/>
        <end position="304"/>
    </location>
</feature>
<dbReference type="InterPro" id="IPR036508">
    <property type="entry name" value="Chitin-bd_dom_sf"/>
</dbReference>